<dbReference type="SMART" id="SM00185">
    <property type="entry name" value="ARM"/>
    <property type="match status" value="4"/>
</dbReference>
<evidence type="ECO:0000256" key="1">
    <source>
        <dbReference type="ARBA" id="ARBA00022737"/>
    </source>
</evidence>
<evidence type="ECO:0000313" key="2">
    <source>
        <dbReference type="EnsemblMetazoa" id="GAUT003053-PA"/>
    </source>
</evidence>
<dbReference type="GO" id="GO:0002244">
    <property type="term" value="P:hematopoietic progenitor cell differentiation"/>
    <property type="evidence" value="ECO:0007669"/>
    <property type="project" value="TreeGrafter"/>
</dbReference>
<organism evidence="2 3">
    <name type="scientific">Glossina austeni</name>
    <name type="common">Savannah tsetse fly</name>
    <dbReference type="NCBI Taxonomy" id="7395"/>
    <lineage>
        <taxon>Eukaryota</taxon>
        <taxon>Metazoa</taxon>
        <taxon>Ecdysozoa</taxon>
        <taxon>Arthropoda</taxon>
        <taxon>Hexapoda</taxon>
        <taxon>Insecta</taxon>
        <taxon>Pterygota</taxon>
        <taxon>Neoptera</taxon>
        <taxon>Endopterygota</taxon>
        <taxon>Diptera</taxon>
        <taxon>Brachycera</taxon>
        <taxon>Muscomorpha</taxon>
        <taxon>Hippoboscoidea</taxon>
        <taxon>Glossinidae</taxon>
        <taxon>Glossina</taxon>
    </lineage>
</organism>
<dbReference type="PANTHER" id="PTHR22895:SF0">
    <property type="entry name" value="ARMADILLO REPEAT-CONTAINING PROTEIN 6"/>
    <property type="match status" value="1"/>
</dbReference>
<protein>
    <recommendedName>
        <fullName evidence="4">Armadillo repeat-containing protein 6 homolog</fullName>
    </recommendedName>
</protein>
<dbReference type="VEuPathDB" id="VectorBase:GAUT003053"/>
<dbReference type="Proteomes" id="UP000078200">
    <property type="component" value="Unassembled WGS sequence"/>
</dbReference>
<dbReference type="AlphaFoldDB" id="A0A1A9UFB4"/>
<dbReference type="SUPFAM" id="SSF48371">
    <property type="entry name" value="ARM repeat"/>
    <property type="match status" value="1"/>
</dbReference>
<dbReference type="EnsemblMetazoa" id="GAUT003053-RA">
    <property type="protein sequence ID" value="GAUT003053-PA"/>
    <property type="gene ID" value="GAUT003053"/>
</dbReference>
<proteinExistence type="predicted"/>
<evidence type="ECO:0008006" key="4">
    <source>
        <dbReference type="Google" id="ProtNLM"/>
    </source>
</evidence>
<dbReference type="InterPro" id="IPR011989">
    <property type="entry name" value="ARM-like"/>
</dbReference>
<accession>A0A1A9UFB4</accession>
<dbReference type="PANTHER" id="PTHR22895">
    <property type="entry name" value="ARMADILLO REPEAT-CONTAINING PROTEIN 6"/>
    <property type="match status" value="1"/>
</dbReference>
<dbReference type="Gene3D" id="1.25.10.10">
    <property type="entry name" value="Leucine-rich Repeat Variant"/>
    <property type="match status" value="2"/>
</dbReference>
<name>A0A1A9UFB4_GLOAU</name>
<sequence length="474" mass="52975">MSKVISQDTFDDIVKENVVEFSMSPDEAKEETIKQFEAQGINLANIVKDLKINTDSGKPILNEAIEHLKSYIDDKSSNDEALLQYLYTLHEECQKSIPHRVLASKNGAHSILLSLLEARINSNGEYSNTEVLEAILKCLNSLTNKQPDIFNANALSLAKCLLDTNVNESIICLCLQWLQKACVMHEINRQNIMNANIVQQLKRFVSKENGKILREVLAIFRYLTLDDDIRTEFGSAHENACQIANEVVKDLTALLKEFEDTNVLADSLLTIGCLAVRQEICMNVDEVGGIKLVFQVMVSSTCTGPANNLNVVRLNREALKLLRALAGNDTVKNRIVQEGGATLLKELLQIHISNEQLVSAALACISTLTLRVKENSKIFFETGIAEIIVETLRTHPKNKIVQRNGAWAVRNMVSRSREQCNIWLSFGIEDLLNVALNEHPSVHQDIKAALRDLGCNVELKEEWTGTAEKKILNS</sequence>
<dbReference type="STRING" id="7395.A0A1A9UFB4"/>
<keyword evidence="3" id="KW-1185">Reference proteome</keyword>
<dbReference type="InterPro" id="IPR000225">
    <property type="entry name" value="Armadillo"/>
</dbReference>
<keyword evidence="1" id="KW-0677">Repeat</keyword>
<dbReference type="InterPro" id="IPR016024">
    <property type="entry name" value="ARM-type_fold"/>
</dbReference>
<evidence type="ECO:0000313" key="3">
    <source>
        <dbReference type="Proteomes" id="UP000078200"/>
    </source>
</evidence>
<reference evidence="2" key="1">
    <citation type="submission" date="2020-05" db="UniProtKB">
        <authorList>
            <consortium name="EnsemblMetazoa"/>
        </authorList>
    </citation>
    <scope>IDENTIFICATION</scope>
    <source>
        <strain evidence="2">TTRI</strain>
    </source>
</reference>